<dbReference type="SUPFAM" id="SSF81606">
    <property type="entry name" value="PP2C-like"/>
    <property type="match status" value="1"/>
</dbReference>
<gene>
    <name evidence="2" type="ORF">H9841_04875</name>
</gene>
<protein>
    <submittedName>
        <fullName evidence="2">SpoIIE family protein phosphatase</fullName>
    </submittedName>
</protein>
<reference evidence="2" key="1">
    <citation type="journal article" date="2021" name="PeerJ">
        <title>Extensive microbial diversity within the chicken gut microbiome revealed by metagenomics and culture.</title>
        <authorList>
            <person name="Gilroy R."/>
            <person name="Ravi A."/>
            <person name="Getino M."/>
            <person name="Pursley I."/>
            <person name="Horton D.L."/>
            <person name="Alikhan N.F."/>
            <person name="Baker D."/>
            <person name="Gharbi K."/>
            <person name="Hall N."/>
            <person name="Watson M."/>
            <person name="Adriaenssens E.M."/>
            <person name="Foster-Nyarko E."/>
            <person name="Jarju S."/>
            <person name="Secka A."/>
            <person name="Antonio M."/>
            <person name="Oren A."/>
            <person name="Chaudhuri R.R."/>
            <person name="La Ragione R."/>
            <person name="Hildebrand F."/>
            <person name="Pallen M.J."/>
        </authorList>
    </citation>
    <scope>NUCLEOTIDE SEQUENCE</scope>
    <source>
        <strain evidence="2">ChiBcec16_6824</strain>
    </source>
</reference>
<name>A0A9D1Y7Z1_9FIRM</name>
<dbReference type="AlphaFoldDB" id="A0A9D1Y7Z1"/>
<dbReference type="Gene3D" id="3.60.40.10">
    <property type="entry name" value="PPM-type phosphatase domain"/>
    <property type="match status" value="1"/>
</dbReference>
<proteinExistence type="predicted"/>
<evidence type="ECO:0000313" key="2">
    <source>
        <dbReference type="EMBL" id="HIY21219.1"/>
    </source>
</evidence>
<dbReference type="EMBL" id="DXDX01000086">
    <property type="protein sequence ID" value="HIY21219.1"/>
    <property type="molecule type" value="Genomic_DNA"/>
</dbReference>
<dbReference type="Pfam" id="PF07228">
    <property type="entry name" value="SpoIIE"/>
    <property type="match status" value="1"/>
</dbReference>
<evidence type="ECO:0000313" key="3">
    <source>
        <dbReference type="Proteomes" id="UP000823868"/>
    </source>
</evidence>
<comment type="caution">
    <text evidence="2">The sequence shown here is derived from an EMBL/GenBank/DDBJ whole genome shotgun (WGS) entry which is preliminary data.</text>
</comment>
<dbReference type="Proteomes" id="UP000823868">
    <property type="component" value="Unassembled WGS sequence"/>
</dbReference>
<dbReference type="InterPro" id="IPR036457">
    <property type="entry name" value="PPM-type-like_dom_sf"/>
</dbReference>
<reference evidence="2" key="2">
    <citation type="submission" date="2021-04" db="EMBL/GenBank/DDBJ databases">
        <authorList>
            <person name="Gilroy R."/>
        </authorList>
    </citation>
    <scope>NUCLEOTIDE SEQUENCE</scope>
    <source>
        <strain evidence="2">ChiBcec16_6824</strain>
    </source>
</reference>
<accession>A0A9D1Y7Z1</accession>
<organism evidence="2 3">
    <name type="scientific">Candidatus Flavonifractor merdigallinarum</name>
    <dbReference type="NCBI Taxonomy" id="2838589"/>
    <lineage>
        <taxon>Bacteria</taxon>
        <taxon>Bacillati</taxon>
        <taxon>Bacillota</taxon>
        <taxon>Clostridia</taxon>
        <taxon>Eubacteriales</taxon>
        <taxon>Oscillospiraceae</taxon>
        <taxon>Flavonifractor</taxon>
    </lineage>
</organism>
<evidence type="ECO:0000259" key="1">
    <source>
        <dbReference type="Pfam" id="PF07228"/>
    </source>
</evidence>
<feature type="domain" description="PPM-type phosphatase" evidence="1">
    <location>
        <begin position="13"/>
        <end position="138"/>
    </location>
</feature>
<sequence length="146" mass="15551">TLSSALALRGEVSGGFTTIDLLHLDLFTGAAAVYKYGAAPTYVRKDNTVTRFTGTSLPAGLSPGEGTAPDVSRFHLEPGDCVLMVSDGVAGGEGDAWLREKLRAFQAGSPRELTRMLLDESVRRGVGADDRTALLLRLERREQGGE</sequence>
<dbReference type="InterPro" id="IPR001932">
    <property type="entry name" value="PPM-type_phosphatase-like_dom"/>
</dbReference>
<feature type="non-terminal residue" evidence="2">
    <location>
        <position position="1"/>
    </location>
</feature>